<dbReference type="PANTHER" id="PTHR21599">
    <property type="entry name" value="GLYCERATE KINASE"/>
    <property type="match status" value="1"/>
</dbReference>
<dbReference type="InterPro" id="IPR036129">
    <property type="entry name" value="Glycerate_kinase_sf"/>
</dbReference>
<evidence type="ECO:0000256" key="4">
    <source>
        <dbReference type="PIRNR" id="PIRNR006078"/>
    </source>
</evidence>
<dbReference type="Gene3D" id="3.40.50.10350">
    <property type="entry name" value="Glycerate kinase, domain 1"/>
    <property type="match status" value="1"/>
</dbReference>
<dbReference type="PANTHER" id="PTHR21599:SF0">
    <property type="entry name" value="GLYCERATE KINASE"/>
    <property type="match status" value="1"/>
</dbReference>
<dbReference type="Gene3D" id="3.90.1510.10">
    <property type="entry name" value="Glycerate kinase, domain 2"/>
    <property type="match status" value="1"/>
</dbReference>
<dbReference type="InterPro" id="IPR018193">
    <property type="entry name" value="Glyc_kinase_flavodox-like_fold"/>
</dbReference>
<sequence>MNIVIAPDSYKGFATSDQAATWLADGVAEVFPNATITTFGMADGGEGTAARFSGETVTLPTTDAAGRLTEASYRYDRATKTAYIDIAAASGLPTVADKLDALSADTYGTGVLIADAQTRGAQRVVLGLGGSATTDGGMGILVALGAAPHDKRGYPLPKGGGPLDRLEHIDTANLNVAAAGMEFVLLADTTAPACGPNGSAEVFSRQKGADDEQVAHLDAALAQLCKVTGVDPDAEYMGAAGATPVGLIWLSRLIYGTTDHVHVLPGAAVVAQELGLPDAIAQADLAITGEGRFDEQSGRGKVISQISQLVDAARDNSGNDDDGTAPVLAIAAAEFSTQPGENVLSVQLAPGKDVADQLRAAGAEIARKFQERSR</sequence>
<evidence type="ECO:0000256" key="2">
    <source>
        <dbReference type="ARBA" id="ARBA00022679"/>
    </source>
</evidence>
<dbReference type="InterPro" id="IPR004381">
    <property type="entry name" value="Glycerate_kinase"/>
</dbReference>
<dbReference type="GO" id="GO:0008887">
    <property type="term" value="F:glycerate kinase activity"/>
    <property type="evidence" value="ECO:0007669"/>
    <property type="project" value="UniProtKB-UniRule"/>
</dbReference>
<protein>
    <submittedName>
        <fullName evidence="5">Glycerate kinase</fullName>
        <ecNumber evidence="5">2.7.1.31</ecNumber>
    </submittedName>
</protein>
<dbReference type="Proteomes" id="UP001226160">
    <property type="component" value="Unassembled WGS sequence"/>
</dbReference>
<gene>
    <name evidence="5" type="ORF">QPX54_01570</name>
</gene>
<dbReference type="EC" id="2.7.1.31" evidence="5"/>
<evidence type="ECO:0000313" key="5">
    <source>
        <dbReference type="EMBL" id="MDK4325207.1"/>
    </source>
</evidence>
<name>A0AAP4F5T7_9CORY</name>
<evidence type="ECO:0000256" key="1">
    <source>
        <dbReference type="ARBA" id="ARBA00006284"/>
    </source>
</evidence>
<keyword evidence="3 4" id="KW-0418">Kinase</keyword>
<dbReference type="Pfam" id="PF02595">
    <property type="entry name" value="Gly_kinase"/>
    <property type="match status" value="1"/>
</dbReference>
<dbReference type="RefSeq" id="WP_284589446.1">
    <property type="nucleotide sequence ID" value="NZ_JASNVP010000002.1"/>
</dbReference>
<evidence type="ECO:0000256" key="3">
    <source>
        <dbReference type="ARBA" id="ARBA00022777"/>
    </source>
</evidence>
<dbReference type="SUPFAM" id="SSF110738">
    <property type="entry name" value="Glycerate kinase I"/>
    <property type="match status" value="1"/>
</dbReference>
<keyword evidence="2 4" id="KW-0808">Transferase</keyword>
<reference evidence="5" key="1">
    <citation type="submission" date="2023-05" db="EMBL/GenBank/DDBJ databases">
        <title>Metabolic capabilities are highly conserved among human nasal-associated Corynebacterium species in pangenomic analyses.</title>
        <authorList>
            <person name="Tran T.H."/>
            <person name="Roberts A.Q."/>
            <person name="Escapa I.F."/>
            <person name="Gao W."/>
            <person name="Conlan S."/>
            <person name="Kong H."/>
            <person name="Segre J.A."/>
            <person name="Kelly M.S."/>
            <person name="Lemon K.P."/>
        </authorList>
    </citation>
    <scope>NUCLEOTIDE SEQUENCE</scope>
    <source>
        <strain evidence="5">KPL2654</strain>
    </source>
</reference>
<dbReference type="EMBL" id="JASNVP010000002">
    <property type="protein sequence ID" value="MDK4325207.1"/>
    <property type="molecule type" value="Genomic_DNA"/>
</dbReference>
<dbReference type="PIRSF" id="PIRSF006078">
    <property type="entry name" value="GlxK"/>
    <property type="match status" value="1"/>
</dbReference>
<proteinExistence type="inferred from homology"/>
<dbReference type="InterPro" id="IPR018197">
    <property type="entry name" value="Glycerate_kinase_RE-like"/>
</dbReference>
<accession>A0AAP4F5T7</accession>
<comment type="similarity">
    <text evidence="1 4">Belongs to the glycerate kinase type-1 family.</text>
</comment>
<evidence type="ECO:0000313" key="6">
    <source>
        <dbReference type="Proteomes" id="UP001226160"/>
    </source>
</evidence>
<organism evidence="5 6">
    <name type="scientific">Corynebacterium propinquum</name>
    <dbReference type="NCBI Taxonomy" id="43769"/>
    <lineage>
        <taxon>Bacteria</taxon>
        <taxon>Bacillati</taxon>
        <taxon>Actinomycetota</taxon>
        <taxon>Actinomycetes</taxon>
        <taxon>Mycobacteriales</taxon>
        <taxon>Corynebacteriaceae</taxon>
        <taxon>Corynebacterium</taxon>
    </lineage>
</organism>
<comment type="caution">
    <text evidence="5">The sequence shown here is derived from an EMBL/GenBank/DDBJ whole genome shotgun (WGS) entry which is preliminary data.</text>
</comment>
<dbReference type="NCBIfam" id="TIGR00045">
    <property type="entry name" value="glycerate kinase"/>
    <property type="match status" value="1"/>
</dbReference>
<dbReference type="GO" id="GO:0031388">
    <property type="term" value="P:organic acid phosphorylation"/>
    <property type="evidence" value="ECO:0007669"/>
    <property type="project" value="UniProtKB-UniRule"/>
</dbReference>
<dbReference type="AlphaFoldDB" id="A0AAP4F5T7"/>